<dbReference type="InParanoid" id="A0A3P7E584"/>
<dbReference type="EMBL" id="UYWW01009408">
    <property type="protein sequence ID" value="VDM16673.1"/>
    <property type="molecule type" value="Genomic_DNA"/>
</dbReference>
<reference evidence="1 2" key="1">
    <citation type="submission" date="2018-11" db="EMBL/GenBank/DDBJ databases">
        <authorList>
            <consortium name="Pathogen Informatics"/>
        </authorList>
    </citation>
    <scope>NUCLEOTIDE SEQUENCE [LARGE SCALE GENOMIC DNA]</scope>
</reference>
<evidence type="ECO:0000313" key="1">
    <source>
        <dbReference type="EMBL" id="VDM16673.1"/>
    </source>
</evidence>
<gene>
    <name evidence="1" type="ORF">WBA_LOCUS9487</name>
</gene>
<dbReference type="Proteomes" id="UP000270924">
    <property type="component" value="Unassembled WGS sequence"/>
</dbReference>
<protein>
    <submittedName>
        <fullName evidence="1">Uncharacterized protein</fullName>
    </submittedName>
</protein>
<proteinExistence type="predicted"/>
<evidence type="ECO:0000313" key="2">
    <source>
        <dbReference type="Proteomes" id="UP000270924"/>
    </source>
</evidence>
<accession>A0A3P7E584</accession>
<organism evidence="1 2">
    <name type="scientific">Wuchereria bancrofti</name>
    <dbReference type="NCBI Taxonomy" id="6293"/>
    <lineage>
        <taxon>Eukaryota</taxon>
        <taxon>Metazoa</taxon>
        <taxon>Ecdysozoa</taxon>
        <taxon>Nematoda</taxon>
        <taxon>Chromadorea</taxon>
        <taxon>Rhabditida</taxon>
        <taxon>Spirurina</taxon>
        <taxon>Spiruromorpha</taxon>
        <taxon>Filarioidea</taxon>
        <taxon>Onchocercidae</taxon>
        <taxon>Wuchereria</taxon>
    </lineage>
</organism>
<keyword evidence="2" id="KW-1185">Reference proteome</keyword>
<dbReference type="AlphaFoldDB" id="A0A3P7E584"/>
<name>A0A3P7E584_WUCBA</name>
<sequence>MQADSINTVLRKGCQDERNPGLMYRTQVLIEQHQCGYDVSGDIYIEFQLATEGT</sequence>